<gene>
    <name evidence="3" type="ORF">MKS91_05065</name>
</gene>
<protein>
    <submittedName>
        <fullName evidence="3">Uncharacterized protein</fullName>
    </submittedName>
</protein>
<accession>A0ABT1L7Z9</accession>
<name>A0ABT1L7Z9_9GAMM</name>
<evidence type="ECO:0000256" key="1">
    <source>
        <dbReference type="SAM" id="Coils"/>
    </source>
</evidence>
<reference evidence="3 4" key="1">
    <citation type="journal article" date="2022" name="Nat. Microbiol.">
        <title>The microbiome of a bacterivorous marine choanoflagellate contains a resource-demanding obligate bacterial associate.</title>
        <authorList>
            <person name="Needham D.M."/>
            <person name="Poirier C."/>
            <person name="Bachy C."/>
            <person name="George E.E."/>
            <person name="Wilken S."/>
            <person name="Yung C.C.M."/>
            <person name="Limardo A.J."/>
            <person name="Morando M."/>
            <person name="Sudek L."/>
            <person name="Malmstrom R.R."/>
            <person name="Keeling P.J."/>
            <person name="Santoro A.E."/>
            <person name="Worden A.Z."/>
        </authorList>
    </citation>
    <scope>NUCLEOTIDE SEQUENCE [LARGE SCALE GENOMIC DNA]</scope>
    <source>
        <strain evidence="3 4">Comchoano-2</strain>
    </source>
</reference>
<evidence type="ECO:0000313" key="4">
    <source>
        <dbReference type="Proteomes" id="UP001320768"/>
    </source>
</evidence>
<feature type="compositionally biased region" description="Low complexity" evidence="2">
    <location>
        <begin position="337"/>
        <end position="347"/>
    </location>
</feature>
<proteinExistence type="predicted"/>
<evidence type="ECO:0000256" key="2">
    <source>
        <dbReference type="SAM" id="MobiDB-lite"/>
    </source>
</evidence>
<keyword evidence="4" id="KW-1185">Reference proteome</keyword>
<dbReference type="EMBL" id="JAKUDN010000002">
    <property type="protein sequence ID" value="MCP8352650.1"/>
    <property type="molecule type" value="Genomic_DNA"/>
</dbReference>
<keyword evidence="1" id="KW-0175">Coiled coil</keyword>
<dbReference type="RefSeq" id="WP_258569754.1">
    <property type="nucleotide sequence ID" value="NZ_JAKUDN010000002.1"/>
</dbReference>
<feature type="region of interest" description="Disordered" evidence="2">
    <location>
        <begin position="577"/>
        <end position="604"/>
    </location>
</feature>
<organism evidence="3 4">
    <name type="scientific">Candidatus Synchoanobacter obligatus</name>
    <dbReference type="NCBI Taxonomy" id="2919597"/>
    <lineage>
        <taxon>Bacteria</taxon>
        <taxon>Pseudomonadati</taxon>
        <taxon>Pseudomonadota</taxon>
        <taxon>Gammaproteobacteria</taxon>
        <taxon>Candidatus Comchoanobacterales</taxon>
        <taxon>Candidatus Comchoanobacteraceae</taxon>
        <taxon>Candidatus Synchoanobacter</taxon>
    </lineage>
</organism>
<comment type="caution">
    <text evidence="3">The sequence shown here is derived from an EMBL/GenBank/DDBJ whole genome shotgun (WGS) entry which is preliminary data.</text>
</comment>
<dbReference type="Proteomes" id="UP001320768">
    <property type="component" value="Unassembled WGS sequence"/>
</dbReference>
<evidence type="ECO:0000313" key="3">
    <source>
        <dbReference type="EMBL" id="MCP8352650.1"/>
    </source>
</evidence>
<feature type="region of interest" description="Disordered" evidence="2">
    <location>
        <begin position="321"/>
        <end position="348"/>
    </location>
</feature>
<feature type="coiled-coil region" evidence="1">
    <location>
        <begin position="507"/>
        <end position="542"/>
    </location>
</feature>
<sequence>MPEPTKDIEKARSEQLFKDFLRQNNETPTDFLLSDLIESMDQSHRTRMLSILIDIRNTVKFNSSTDIGIGFKDFMGVLNEGKKGDGRLSDTLFPGLEKQDFKEAFTKMVESKFSQTYMSKKDPFMTGSVINDADSKKIKSLVKEAIGIEPDEEIVTSIATHLDDRLASTGENSYLSKWQRLEILYKSCKKLEPEVALKTAAWKKSNPRLGEALEQESKSIRAKEQRAAELRGKRQERNKTRRLNFLKRRRLQQEITDLTKTQGLDKTQNDKLQASKAKEQKKLSKHLLDEMRPMLQCGSAAGFERKGVYELSDDVVKLLKEKKDESQTPQPHTSKVAGRAAAGRAAGVKPTNDLASQIASQIDKRFSTYPDMKLMEKINEVIDLLKEQEKTGFEEKLLQILTENTSDTVMFDVERYCENIKECGGVSCYEGIKKLESIGLELESQQGLGNLVKKKSKRLDGITVINNDIEELSAAYEGKILPAAIKKSLKGAVIAELNTEKPSIQKIMKAVQEIKIGQQQKKKEEQQQVEKLRNDFQEAGVLIPFENESGKEGGNLIITPSDLKSLATGVKVKVEKLQKQQNSRGVDPSANNDLGGDNIESRQP</sequence>